<gene>
    <name evidence="1" type="ORF">SNAT2548_LOCUS22693</name>
</gene>
<name>A0A812R240_9DINO</name>
<proteinExistence type="predicted"/>
<sequence>MTTVRLSYMSGELLAELPGLTPEDTLETVKALGDEHLPLGVSITSLLKPADANETALEGAQALGTEGVVELSVVTGEQIPERYVTLDNGGEPFLVSILSRKEKHSVMLCKWKQVAEPEEGEPEQQRMLRNYDISNPFFQDAVEKVFVGKSPLNEMTRFSGGHGPRFDGNSILLKKKGGDYIFVGHEVYAFRASEIVDFVSPVGNSSVPYPYAVDVEGRYILFIEHVVMPRPGKTGKMDDDPYRVYYDMRFDQCDFELTYQNRRMGPVGAVAGRFPDGSTFHKISKEGKEELSRERLRDLGLEMMSAHGLMPLERLETLAERM</sequence>
<dbReference type="Proteomes" id="UP000604046">
    <property type="component" value="Unassembled WGS sequence"/>
</dbReference>
<keyword evidence="2" id="KW-1185">Reference proteome</keyword>
<accession>A0A812R240</accession>
<comment type="caution">
    <text evidence="1">The sequence shown here is derived from an EMBL/GenBank/DDBJ whole genome shotgun (WGS) entry which is preliminary data.</text>
</comment>
<dbReference type="OrthoDB" id="411716at2759"/>
<dbReference type="AlphaFoldDB" id="A0A812R240"/>
<reference evidence="1" key="1">
    <citation type="submission" date="2021-02" db="EMBL/GenBank/DDBJ databases">
        <authorList>
            <person name="Dougan E. K."/>
            <person name="Rhodes N."/>
            <person name="Thang M."/>
            <person name="Chan C."/>
        </authorList>
    </citation>
    <scope>NUCLEOTIDE SEQUENCE</scope>
</reference>
<organism evidence="1 2">
    <name type="scientific">Symbiodinium natans</name>
    <dbReference type="NCBI Taxonomy" id="878477"/>
    <lineage>
        <taxon>Eukaryota</taxon>
        <taxon>Sar</taxon>
        <taxon>Alveolata</taxon>
        <taxon>Dinophyceae</taxon>
        <taxon>Suessiales</taxon>
        <taxon>Symbiodiniaceae</taxon>
        <taxon>Symbiodinium</taxon>
    </lineage>
</organism>
<protein>
    <submittedName>
        <fullName evidence="1">Uncharacterized protein</fullName>
    </submittedName>
</protein>
<evidence type="ECO:0000313" key="1">
    <source>
        <dbReference type="EMBL" id="CAE7417291.1"/>
    </source>
</evidence>
<dbReference type="EMBL" id="CAJNDS010002296">
    <property type="protein sequence ID" value="CAE7417291.1"/>
    <property type="molecule type" value="Genomic_DNA"/>
</dbReference>
<evidence type="ECO:0000313" key="2">
    <source>
        <dbReference type="Proteomes" id="UP000604046"/>
    </source>
</evidence>